<sequence>MLSPASCWHLNISPDTTFLPHDKRYRFPHFLAYFEALILAIDTLQTPGDNTLLLTHQYTVMEALLEQRPELEAMISPRDRFFMGFYMKQLARSEKLKVLRLRKQIME</sequence>
<accession>A0A3N4J8C4</accession>
<reference evidence="1 2" key="1">
    <citation type="journal article" date="2018" name="Nat. Ecol. Evol.">
        <title>Pezizomycetes genomes reveal the molecular basis of ectomycorrhizal truffle lifestyle.</title>
        <authorList>
            <person name="Murat C."/>
            <person name="Payen T."/>
            <person name="Noel B."/>
            <person name="Kuo A."/>
            <person name="Morin E."/>
            <person name="Chen J."/>
            <person name="Kohler A."/>
            <person name="Krizsan K."/>
            <person name="Balestrini R."/>
            <person name="Da Silva C."/>
            <person name="Montanini B."/>
            <person name="Hainaut M."/>
            <person name="Levati E."/>
            <person name="Barry K.W."/>
            <person name="Belfiori B."/>
            <person name="Cichocki N."/>
            <person name="Clum A."/>
            <person name="Dockter R.B."/>
            <person name="Fauchery L."/>
            <person name="Guy J."/>
            <person name="Iotti M."/>
            <person name="Le Tacon F."/>
            <person name="Lindquist E.A."/>
            <person name="Lipzen A."/>
            <person name="Malagnac F."/>
            <person name="Mello A."/>
            <person name="Molinier V."/>
            <person name="Miyauchi S."/>
            <person name="Poulain J."/>
            <person name="Riccioni C."/>
            <person name="Rubini A."/>
            <person name="Sitrit Y."/>
            <person name="Splivallo R."/>
            <person name="Traeger S."/>
            <person name="Wang M."/>
            <person name="Zifcakova L."/>
            <person name="Wipf D."/>
            <person name="Zambonelli A."/>
            <person name="Paolocci F."/>
            <person name="Nowrousian M."/>
            <person name="Ottonello S."/>
            <person name="Baldrian P."/>
            <person name="Spatafora J.W."/>
            <person name="Henrissat B."/>
            <person name="Nagy L.G."/>
            <person name="Aury J.M."/>
            <person name="Wincker P."/>
            <person name="Grigoriev I.V."/>
            <person name="Bonfante P."/>
            <person name="Martin F.M."/>
        </authorList>
    </citation>
    <scope>NUCLEOTIDE SEQUENCE [LARGE SCALE GENOMIC DNA]</scope>
    <source>
        <strain evidence="1 2">120613-1</strain>
    </source>
</reference>
<dbReference type="EMBL" id="ML120435">
    <property type="protein sequence ID" value="RPA94543.1"/>
    <property type="molecule type" value="Genomic_DNA"/>
</dbReference>
<dbReference type="Proteomes" id="UP000276215">
    <property type="component" value="Unassembled WGS sequence"/>
</dbReference>
<keyword evidence="2" id="KW-1185">Reference proteome</keyword>
<organism evidence="1 2">
    <name type="scientific">Choiromyces venosus 120613-1</name>
    <dbReference type="NCBI Taxonomy" id="1336337"/>
    <lineage>
        <taxon>Eukaryota</taxon>
        <taxon>Fungi</taxon>
        <taxon>Dikarya</taxon>
        <taxon>Ascomycota</taxon>
        <taxon>Pezizomycotina</taxon>
        <taxon>Pezizomycetes</taxon>
        <taxon>Pezizales</taxon>
        <taxon>Tuberaceae</taxon>
        <taxon>Choiromyces</taxon>
    </lineage>
</organism>
<evidence type="ECO:0000313" key="1">
    <source>
        <dbReference type="EMBL" id="RPA94543.1"/>
    </source>
</evidence>
<dbReference type="AlphaFoldDB" id="A0A3N4J8C4"/>
<proteinExistence type="predicted"/>
<evidence type="ECO:0000313" key="2">
    <source>
        <dbReference type="Proteomes" id="UP000276215"/>
    </source>
</evidence>
<name>A0A3N4J8C4_9PEZI</name>
<protein>
    <submittedName>
        <fullName evidence="1">Uncharacterized protein</fullName>
    </submittedName>
</protein>
<dbReference type="OrthoDB" id="4175694at2759"/>
<gene>
    <name evidence="1" type="ORF">L873DRAFT_1814045</name>
</gene>